<dbReference type="SUPFAM" id="SSF81296">
    <property type="entry name" value="E set domains"/>
    <property type="match status" value="2"/>
</dbReference>
<protein>
    <recommendedName>
        <fullName evidence="6">Filamin C, gamma b (actin binding protein 280)</fullName>
    </recommendedName>
</protein>
<dbReference type="AlphaFoldDB" id="A0A3B3R661"/>
<proteinExistence type="inferred from homology"/>
<evidence type="ECO:0000313" key="5">
    <source>
        <dbReference type="Proteomes" id="UP000261540"/>
    </source>
</evidence>
<comment type="similarity">
    <text evidence="1">Belongs to the filamin family.</text>
</comment>
<feature type="repeat" description="Filamin" evidence="3">
    <location>
        <begin position="1"/>
        <end position="30"/>
    </location>
</feature>
<keyword evidence="5" id="KW-1185">Reference proteome</keyword>
<accession>A0A3B3R661</accession>
<dbReference type="InterPro" id="IPR014756">
    <property type="entry name" value="Ig_E-set"/>
</dbReference>
<dbReference type="InterPro" id="IPR001298">
    <property type="entry name" value="Filamin/ABP280_rpt"/>
</dbReference>
<sequence>MYLPSAPGDYDINISFGGQPIPGSPFRVPIKAPVDPSKVKCSGPGLGSGVRAQVPQTFTVDTSKAGVAPLQVQLVGPTVDINCEDSEDGTCKVTYCPTEPGNYIINIKFADQHVPGKPHHRCSMEVALPNAVPVSKDGSDITNLCSQP</sequence>
<dbReference type="GO" id="GO:0030036">
    <property type="term" value="P:actin cytoskeleton organization"/>
    <property type="evidence" value="ECO:0007669"/>
    <property type="project" value="InterPro"/>
</dbReference>
<dbReference type="Ensembl" id="ENSPKIT00000038701.1">
    <property type="protein sequence ID" value="ENSPKIP00000014262.1"/>
    <property type="gene ID" value="ENSPKIG00000001388.1"/>
</dbReference>
<dbReference type="GO" id="GO:0007399">
    <property type="term" value="P:nervous system development"/>
    <property type="evidence" value="ECO:0007669"/>
    <property type="project" value="UniProtKB-ARBA"/>
</dbReference>
<dbReference type="PROSITE" id="PS50194">
    <property type="entry name" value="FILAMIN_REPEAT"/>
    <property type="match status" value="2"/>
</dbReference>
<dbReference type="STRING" id="1676925.ENSPKIP00000014262"/>
<organism evidence="4 5">
    <name type="scientific">Paramormyrops kingsleyae</name>
    <dbReference type="NCBI Taxonomy" id="1676925"/>
    <lineage>
        <taxon>Eukaryota</taxon>
        <taxon>Metazoa</taxon>
        <taxon>Chordata</taxon>
        <taxon>Craniata</taxon>
        <taxon>Vertebrata</taxon>
        <taxon>Euteleostomi</taxon>
        <taxon>Actinopterygii</taxon>
        <taxon>Neopterygii</taxon>
        <taxon>Teleostei</taxon>
        <taxon>Osteoglossocephala</taxon>
        <taxon>Osteoglossomorpha</taxon>
        <taxon>Osteoglossiformes</taxon>
        <taxon>Mormyridae</taxon>
        <taxon>Paramormyrops</taxon>
    </lineage>
</organism>
<evidence type="ECO:0008006" key="6">
    <source>
        <dbReference type="Google" id="ProtNLM"/>
    </source>
</evidence>
<evidence type="ECO:0000256" key="3">
    <source>
        <dbReference type="PROSITE-ProRule" id="PRU00087"/>
    </source>
</evidence>
<name>A0A3B3R661_9TELE</name>
<reference evidence="4" key="2">
    <citation type="submission" date="2025-09" db="UniProtKB">
        <authorList>
            <consortium name="Ensembl"/>
        </authorList>
    </citation>
    <scope>IDENTIFICATION</scope>
</reference>
<reference evidence="4" key="1">
    <citation type="submission" date="2025-08" db="UniProtKB">
        <authorList>
            <consortium name="Ensembl"/>
        </authorList>
    </citation>
    <scope>IDENTIFICATION</scope>
</reference>
<dbReference type="Gene3D" id="2.60.40.10">
    <property type="entry name" value="Immunoglobulins"/>
    <property type="match status" value="2"/>
</dbReference>
<dbReference type="SMART" id="SM00557">
    <property type="entry name" value="IG_FLMN"/>
    <property type="match status" value="1"/>
</dbReference>
<dbReference type="Pfam" id="PF00630">
    <property type="entry name" value="Filamin"/>
    <property type="match status" value="2"/>
</dbReference>
<evidence type="ECO:0000256" key="1">
    <source>
        <dbReference type="ARBA" id="ARBA00009238"/>
    </source>
</evidence>
<evidence type="ECO:0000256" key="2">
    <source>
        <dbReference type="ARBA" id="ARBA00022737"/>
    </source>
</evidence>
<dbReference type="InterPro" id="IPR013783">
    <property type="entry name" value="Ig-like_fold"/>
</dbReference>
<dbReference type="GO" id="GO:0051015">
    <property type="term" value="F:actin filament binding"/>
    <property type="evidence" value="ECO:0007669"/>
    <property type="project" value="InterPro"/>
</dbReference>
<dbReference type="GeneTree" id="ENSGT00940000156286"/>
<dbReference type="InterPro" id="IPR017868">
    <property type="entry name" value="Filamin/ABP280_repeat-like"/>
</dbReference>
<dbReference type="InterPro" id="IPR044801">
    <property type="entry name" value="Filamin"/>
</dbReference>
<keyword evidence="2" id="KW-0677">Repeat</keyword>
<evidence type="ECO:0000313" key="4">
    <source>
        <dbReference type="Ensembl" id="ENSPKIP00000014262.1"/>
    </source>
</evidence>
<dbReference type="PANTHER" id="PTHR38537">
    <property type="entry name" value="JITTERBUG, ISOFORM N"/>
    <property type="match status" value="1"/>
</dbReference>
<feature type="repeat" description="Filamin" evidence="3">
    <location>
        <begin position="31"/>
        <end position="118"/>
    </location>
</feature>
<dbReference type="PANTHER" id="PTHR38537:SF8">
    <property type="entry name" value="FILAMIN-A"/>
    <property type="match status" value="1"/>
</dbReference>
<dbReference type="Proteomes" id="UP000261540">
    <property type="component" value="Unplaced"/>
</dbReference>